<dbReference type="AlphaFoldDB" id="A0A2V5H4F5"/>
<dbReference type="Gene3D" id="1.20.1290.10">
    <property type="entry name" value="AhpD-like"/>
    <property type="match status" value="1"/>
</dbReference>
<accession>A0A2V5H4F5</accession>
<protein>
    <recommendedName>
        <fullName evidence="4">Carboxymuconolactone decarboxylase-like domain-containing protein</fullName>
    </recommendedName>
</protein>
<feature type="region of interest" description="Disordered" evidence="1">
    <location>
        <begin position="297"/>
        <end position="323"/>
    </location>
</feature>
<dbReference type="Pfam" id="PF20180">
    <property type="entry name" value="UQCC2_CBP6"/>
    <property type="match status" value="1"/>
</dbReference>
<gene>
    <name evidence="2" type="ORF">BO99DRAFT_415685</name>
</gene>
<sequence length="389" mass="43571">MASEPNNDSHRKTCLIPYVDPNTAPSDIQERLKVLPFRRNILLILAHSQGLFPHISGLLGACFDGKQRKLSLFDWQVVVLRVSHALDAKYEWDVNLPVAEAFGFPPEKAEAMGCSAQDVVEGKGPWSEREREILRLVDEQVKGTTNEPDTVKEALQHLDVDEVVEVLVMTGIYAMLAGVMRGLKIDDDEFIPDFQEKIRVRPNFINDRPVADSTYTCSSATKQLIPTPTPTHSEPRTLNHPTPPSTTTSPPRATPHPNTMATKTPSTTTRITHLLTHWPKDKVRPASVSIHNYLQSRLPQPQPQPQPSSSATPTQKATTKTGLSAANLDALTALLNDKFARRYPLPPRLRHPASNPQHYENVIREFDEAPDRDWLGRLRKKVAGMLRLK</sequence>
<proteinExistence type="predicted"/>
<dbReference type="InterPro" id="IPR029032">
    <property type="entry name" value="AhpD-like"/>
</dbReference>
<reference evidence="2 3" key="1">
    <citation type="submission" date="2018-02" db="EMBL/GenBank/DDBJ databases">
        <title>The genomes of Aspergillus section Nigri reveals drivers in fungal speciation.</title>
        <authorList>
            <consortium name="DOE Joint Genome Institute"/>
            <person name="Vesth T.C."/>
            <person name="Nybo J."/>
            <person name="Theobald S."/>
            <person name="Brandl J."/>
            <person name="Frisvad J.C."/>
            <person name="Nielsen K.F."/>
            <person name="Lyhne E.K."/>
            <person name="Kogle M.E."/>
            <person name="Kuo A."/>
            <person name="Riley R."/>
            <person name="Clum A."/>
            <person name="Nolan M."/>
            <person name="Lipzen A."/>
            <person name="Salamov A."/>
            <person name="Henrissat B."/>
            <person name="Wiebenga A."/>
            <person name="De vries R.P."/>
            <person name="Grigoriev I.V."/>
            <person name="Mortensen U.H."/>
            <person name="Andersen M.R."/>
            <person name="Baker S.E."/>
        </authorList>
    </citation>
    <scope>NUCLEOTIDE SEQUENCE [LARGE SCALE GENOMIC DNA]</scope>
    <source>
        <strain evidence="2 3">CBS 115571</strain>
    </source>
</reference>
<evidence type="ECO:0008006" key="4">
    <source>
        <dbReference type="Google" id="ProtNLM"/>
    </source>
</evidence>
<keyword evidence="3" id="KW-1185">Reference proteome</keyword>
<dbReference type="STRING" id="1450538.A0A2V5H4F5"/>
<evidence type="ECO:0000256" key="1">
    <source>
        <dbReference type="SAM" id="MobiDB-lite"/>
    </source>
</evidence>
<dbReference type="EMBL" id="KZ825180">
    <property type="protein sequence ID" value="PYI15733.1"/>
    <property type="molecule type" value="Genomic_DNA"/>
</dbReference>
<dbReference type="Proteomes" id="UP000249829">
    <property type="component" value="Unassembled WGS sequence"/>
</dbReference>
<dbReference type="PANTHER" id="PTHR34846">
    <property type="entry name" value="4-CARBOXYMUCONOLACTONE DECARBOXYLASE FAMILY PROTEIN (AFU_ORTHOLOGUE AFUA_6G11590)"/>
    <property type="match status" value="1"/>
</dbReference>
<evidence type="ECO:0000313" key="3">
    <source>
        <dbReference type="Proteomes" id="UP000249829"/>
    </source>
</evidence>
<organism evidence="2 3">
    <name type="scientific">Aspergillus violaceofuscus (strain CBS 115571)</name>
    <dbReference type="NCBI Taxonomy" id="1450538"/>
    <lineage>
        <taxon>Eukaryota</taxon>
        <taxon>Fungi</taxon>
        <taxon>Dikarya</taxon>
        <taxon>Ascomycota</taxon>
        <taxon>Pezizomycotina</taxon>
        <taxon>Eurotiomycetes</taxon>
        <taxon>Eurotiomycetidae</taxon>
        <taxon>Eurotiales</taxon>
        <taxon>Aspergillaceae</taxon>
        <taxon>Aspergillus</taxon>
    </lineage>
</organism>
<feature type="compositionally biased region" description="Low complexity" evidence="1">
    <location>
        <begin position="245"/>
        <end position="257"/>
    </location>
</feature>
<feature type="region of interest" description="Disordered" evidence="1">
    <location>
        <begin position="219"/>
        <end position="267"/>
    </location>
</feature>
<dbReference type="PANTHER" id="PTHR34846:SF5">
    <property type="entry name" value="CARBOXYMUCONOLACTONE DECARBOXYLASE-LIKE DOMAIN-CONTAINING PROTEIN"/>
    <property type="match status" value="1"/>
</dbReference>
<evidence type="ECO:0000313" key="2">
    <source>
        <dbReference type="EMBL" id="PYI15733.1"/>
    </source>
</evidence>
<name>A0A2V5H4F5_ASPV1</name>
<dbReference type="SUPFAM" id="SSF69118">
    <property type="entry name" value="AhpD-like"/>
    <property type="match status" value="1"/>
</dbReference>
<feature type="compositionally biased region" description="Polar residues" evidence="1">
    <location>
        <begin position="219"/>
        <end position="232"/>
    </location>
</feature>